<feature type="domain" description="DUF6774" evidence="1">
    <location>
        <begin position="24"/>
        <end position="50"/>
    </location>
</feature>
<sequence>MNSCELVSAITALAILIANQTPDDGELVLLASSLNQLGDTLATIAAQRELQENQSAPLENSAPTE</sequence>
<organism evidence="2 3">
    <name type="scientific">Aminipila luticellarii</name>
    <dbReference type="NCBI Taxonomy" id="2507160"/>
    <lineage>
        <taxon>Bacteria</taxon>
        <taxon>Bacillati</taxon>
        <taxon>Bacillota</taxon>
        <taxon>Clostridia</taxon>
        <taxon>Peptostreptococcales</taxon>
        <taxon>Anaerovoracaceae</taxon>
        <taxon>Aminipila</taxon>
    </lineage>
</organism>
<dbReference type="Pfam" id="PF20564">
    <property type="entry name" value="DUF6774"/>
    <property type="match status" value="1"/>
</dbReference>
<protein>
    <recommendedName>
        <fullName evidence="1">DUF6774 domain-containing protein</fullName>
    </recommendedName>
</protein>
<dbReference type="KEGG" id="amij:EQM06_11435"/>
<name>A0A410PY60_9FIRM</name>
<dbReference type="AlphaFoldDB" id="A0A410PY60"/>
<dbReference type="RefSeq" id="WP_128746494.1">
    <property type="nucleotide sequence ID" value="NZ_CP035281.1"/>
</dbReference>
<keyword evidence="3" id="KW-1185">Reference proteome</keyword>
<dbReference type="EMBL" id="CP035281">
    <property type="protein sequence ID" value="QAT43786.1"/>
    <property type="molecule type" value="Genomic_DNA"/>
</dbReference>
<evidence type="ECO:0000259" key="1">
    <source>
        <dbReference type="Pfam" id="PF20564"/>
    </source>
</evidence>
<proteinExistence type="predicted"/>
<dbReference type="OrthoDB" id="1734535at2"/>
<reference evidence="2 3" key="1">
    <citation type="submission" date="2019-01" db="EMBL/GenBank/DDBJ databases">
        <title>Draft genomes of a novel of Aminipila strains.</title>
        <authorList>
            <person name="Ma S."/>
        </authorList>
    </citation>
    <scope>NUCLEOTIDE SEQUENCE [LARGE SCALE GENOMIC DNA]</scope>
    <source>
        <strain evidence="3">JN-39</strain>
    </source>
</reference>
<dbReference type="InterPro" id="IPR046665">
    <property type="entry name" value="DUF6774"/>
</dbReference>
<gene>
    <name evidence="2" type="ORF">EQM06_11435</name>
</gene>
<evidence type="ECO:0000313" key="3">
    <source>
        <dbReference type="Proteomes" id="UP000287601"/>
    </source>
</evidence>
<dbReference type="Proteomes" id="UP000287601">
    <property type="component" value="Chromosome"/>
</dbReference>
<evidence type="ECO:0000313" key="2">
    <source>
        <dbReference type="EMBL" id="QAT43786.1"/>
    </source>
</evidence>
<accession>A0A410PY60</accession>